<gene>
    <name evidence="2" type="ORF">Vafri_8580</name>
</gene>
<protein>
    <submittedName>
        <fullName evidence="2">Uncharacterized protein</fullName>
    </submittedName>
</protein>
<dbReference type="EMBL" id="BNCO01000014">
    <property type="protein sequence ID" value="GIL52814.1"/>
    <property type="molecule type" value="Genomic_DNA"/>
</dbReference>
<evidence type="ECO:0000256" key="1">
    <source>
        <dbReference type="SAM" id="MobiDB-lite"/>
    </source>
</evidence>
<evidence type="ECO:0000313" key="2">
    <source>
        <dbReference type="EMBL" id="GIL52814.1"/>
    </source>
</evidence>
<comment type="caution">
    <text evidence="2">The sequence shown here is derived from an EMBL/GenBank/DDBJ whole genome shotgun (WGS) entry which is preliminary data.</text>
</comment>
<keyword evidence="3" id="KW-1185">Reference proteome</keyword>
<organism evidence="2 3">
    <name type="scientific">Volvox africanus</name>
    <dbReference type="NCBI Taxonomy" id="51714"/>
    <lineage>
        <taxon>Eukaryota</taxon>
        <taxon>Viridiplantae</taxon>
        <taxon>Chlorophyta</taxon>
        <taxon>core chlorophytes</taxon>
        <taxon>Chlorophyceae</taxon>
        <taxon>CS clade</taxon>
        <taxon>Chlamydomonadales</taxon>
        <taxon>Volvocaceae</taxon>
        <taxon>Volvox</taxon>
    </lineage>
</organism>
<name>A0A8J4B2U3_9CHLO</name>
<dbReference type="Proteomes" id="UP000747399">
    <property type="component" value="Unassembled WGS sequence"/>
</dbReference>
<evidence type="ECO:0000313" key="3">
    <source>
        <dbReference type="Proteomes" id="UP000747399"/>
    </source>
</evidence>
<sequence length="132" mass="13344">MTRGSVDCPPAPAPVVSTGGMGDTSLLLASPRRPVLLPPADSHEDDGGAAADGPIRISSSSRSPTHFRTCQTQERWPHVVAADAAGLAAEAAERAMSCVAAQVGGVRLSCRHGEARAMEGGRKAGGEGMEGG</sequence>
<feature type="compositionally biased region" description="Low complexity" evidence="1">
    <location>
        <begin position="54"/>
        <end position="64"/>
    </location>
</feature>
<reference evidence="2" key="1">
    <citation type="journal article" date="2021" name="Proc. Natl. Acad. Sci. U.S.A.">
        <title>Three genomes in the algal genus Volvox reveal the fate of a haploid sex-determining region after a transition to homothallism.</title>
        <authorList>
            <person name="Yamamoto K."/>
            <person name="Hamaji T."/>
            <person name="Kawai-Toyooka H."/>
            <person name="Matsuzaki R."/>
            <person name="Takahashi F."/>
            <person name="Nishimura Y."/>
            <person name="Kawachi M."/>
            <person name="Noguchi H."/>
            <person name="Minakuchi Y."/>
            <person name="Umen J.G."/>
            <person name="Toyoda A."/>
            <person name="Nozaki H."/>
        </authorList>
    </citation>
    <scope>NUCLEOTIDE SEQUENCE</scope>
    <source>
        <strain evidence="2">NIES-3780</strain>
    </source>
</reference>
<feature type="region of interest" description="Disordered" evidence="1">
    <location>
        <begin position="1"/>
        <end position="71"/>
    </location>
</feature>
<proteinExistence type="predicted"/>
<accession>A0A8J4B2U3</accession>
<dbReference type="AlphaFoldDB" id="A0A8J4B2U3"/>